<dbReference type="InParanoid" id="U5GJF9"/>
<sequence length="79" mass="8927">MNFVIHFNQTTSRLCLSASLSKRTFAQLLLQNDYGLHKCLIEVQNLSSHLDSTHSHASLLVLSSQCFRTPSNRKVKTPI</sequence>
<gene>
    <name evidence="1" type="ORF">POPTR_004G172200</name>
</gene>
<organism evidence="1 2">
    <name type="scientific">Populus trichocarpa</name>
    <name type="common">Western balsam poplar</name>
    <name type="synonym">Populus balsamifera subsp. trichocarpa</name>
    <dbReference type="NCBI Taxonomy" id="3694"/>
    <lineage>
        <taxon>Eukaryota</taxon>
        <taxon>Viridiplantae</taxon>
        <taxon>Streptophyta</taxon>
        <taxon>Embryophyta</taxon>
        <taxon>Tracheophyta</taxon>
        <taxon>Spermatophyta</taxon>
        <taxon>Magnoliopsida</taxon>
        <taxon>eudicotyledons</taxon>
        <taxon>Gunneridae</taxon>
        <taxon>Pentapetalae</taxon>
        <taxon>rosids</taxon>
        <taxon>fabids</taxon>
        <taxon>Malpighiales</taxon>
        <taxon>Salicaceae</taxon>
        <taxon>Saliceae</taxon>
        <taxon>Populus</taxon>
    </lineage>
</organism>
<dbReference type="AlphaFoldDB" id="U5GJF9"/>
<dbReference type="HOGENOM" id="CLU_2610520_0_0_1"/>
<proteinExistence type="predicted"/>
<protein>
    <submittedName>
        <fullName evidence="1">Uncharacterized protein</fullName>
    </submittedName>
</protein>
<keyword evidence="2" id="KW-1185">Reference proteome</keyword>
<name>U5GJF9_POPTR</name>
<evidence type="ECO:0000313" key="2">
    <source>
        <dbReference type="Proteomes" id="UP000006729"/>
    </source>
</evidence>
<evidence type="ECO:0000313" key="1">
    <source>
        <dbReference type="EMBL" id="PNT41716.1"/>
    </source>
</evidence>
<reference evidence="1 2" key="1">
    <citation type="journal article" date="2006" name="Science">
        <title>The genome of black cottonwood, Populus trichocarpa (Torr. &amp; Gray).</title>
        <authorList>
            <person name="Tuskan G.A."/>
            <person name="Difazio S."/>
            <person name="Jansson S."/>
            <person name="Bohlmann J."/>
            <person name="Grigoriev I."/>
            <person name="Hellsten U."/>
            <person name="Putnam N."/>
            <person name="Ralph S."/>
            <person name="Rombauts S."/>
            <person name="Salamov A."/>
            <person name="Schein J."/>
            <person name="Sterck L."/>
            <person name="Aerts A."/>
            <person name="Bhalerao R.R."/>
            <person name="Bhalerao R.P."/>
            <person name="Blaudez D."/>
            <person name="Boerjan W."/>
            <person name="Brun A."/>
            <person name="Brunner A."/>
            <person name="Busov V."/>
            <person name="Campbell M."/>
            <person name="Carlson J."/>
            <person name="Chalot M."/>
            <person name="Chapman J."/>
            <person name="Chen G.L."/>
            <person name="Cooper D."/>
            <person name="Coutinho P.M."/>
            <person name="Couturier J."/>
            <person name="Covert S."/>
            <person name="Cronk Q."/>
            <person name="Cunningham R."/>
            <person name="Davis J."/>
            <person name="Degroeve S."/>
            <person name="Dejardin A."/>
            <person name="Depamphilis C."/>
            <person name="Detter J."/>
            <person name="Dirks B."/>
            <person name="Dubchak I."/>
            <person name="Duplessis S."/>
            <person name="Ehlting J."/>
            <person name="Ellis B."/>
            <person name="Gendler K."/>
            <person name="Goodstein D."/>
            <person name="Gribskov M."/>
            <person name="Grimwood J."/>
            <person name="Groover A."/>
            <person name="Gunter L."/>
            <person name="Hamberger B."/>
            <person name="Heinze B."/>
            <person name="Helariutta Y."/>
            <person name="Henrissat B."/>
            <person name="Holligan D."/>
            <person name="Holt R."/>
            <person name="Huang W."/>
            <person name="Islam-Faridi N."/>
            <person name="Jones S."/>
            <person name="Jones-Rhoades M."/>
            <person name="Jorgensen R."/>
            <person name="Joshi C."/>
            <person name="Kangasjarvi J."/>
            <person name="Karlsson J."/>
            <person name="Kelleher C."/>
            <person name="Kirkpatrick R."/>
            <person name="Kirst M."/>
            <person name="Kohler A."/>
            <person name="Kalluri U."/>
            <person name="Larimer F."/>
            <person name="Leebens-Mack J."/>
            <person name="Leple J.C."/>
            <person name="Locascio P."/>
            <person name="Lou Y."/>
            <person name="Lucas S."/>
            <person name="Martin F."/>
            <person name="Montanini B."/>
            <person name="Napoli C."/>
            <person name="Nelson D.R."/>
            <person name="Nelson C."/>
            <person name="Nieminen K."/>
            <person name="Nilsson O."/>
            <person name="Pereda V."/>
            <person name="Peter G."/>
            <person name="Philippe R."/>
            <person name="Pilate G."/>
            <person name="Poliakov A."/>
            <person name="Razumovskaya J."/>
            <person name="Richardson P."/>
            <person name="Rinaldi C."/>
            <person name="Ritland K."/>
            <person name="Rouze P."/>
            <person name="Ryaboy D."/>
            <person name="Schmutz J."/>
            <person name="Schrader J."/>
            <person name="Segerman B."/>
            <person name="Shin H."/>
            <person name="Siddiqui A."/>
            <person name="Sterky F."/>
            <person name="Terry A."/>
            <person name="Tsai C.J."/>
            <person name="Uberbacher E."/>
            <person name="Unneberg P."/>
            <person name="Vahala J."/>
            <person name="Wall K."/>
            <person name="Wessler S."/>
            <person name="Yang G."/>
            <person name="Yin T."/>
            <person name="Douglas C."/>
            <person name="Marra M."/>
            <person name="Sandberg G."/>
            <person name="Van de Peer Y."/>
            <person name="Rokhsar D."/>
        </authorList>
    </citation>
    <scope>NUCLEOTIDE SEQUENCE [LARGE SCALE GENOMIC DNA]</scope>
    <source>
        <strain evidence="2">cv. Nisqually</strain>
    </source>
</reference>
<dbReference type="EMBL" id="CM009293">
    <property type="protein sequence ID" value="PNT41716.1"/>
    <property type="molecule type" value="Genomic_DNA"/>
</dbReference>
<accession>U5GJF9</accession>
<dbReference type="Proteomes" id="UP000006729">
    <property type="component" value="Chromosome 4"/>
</dbReference>